<organism evidence="1">
    <name type="scientific">Klebsiella pneumoniae</name>
    <dbReference type="NCBI Taxonomy" id="573"/>
    <lineage>
        <taxon>Bacteria</taxon>
        <taxon>Pseudomonadati</taxon>
        <taxon>Pseudomonadota</taxon>
        <taxon>Gammaproteobacteria</taxon>
        <taxon>Enterobacterales</taxon>
        <taxon>Enterobacteriaceae</taxon>
        <taxon>Klebsiella/Raoultella group</taxon>
        <taxon>Klebsiella</taxon>
        <taxon>Klebsiella pneumoniae complex</taxon>
    </lineage>
</organism>
<protein>
    <submittedName>
        <fullName evidence="1">Uncharacterized protein</fullName>
    </submittedName>
</protein>
<gene>
    <name evidence="1" type="ORF">ETH54_01155</name>
</gene>
<name>A0A483Z980_KLEPN</name>
<comment type="caution">
    <text evidence="1">The sequence shown here is derived from an EMBL/GenBank/DDBJ whole genome shotgun (WGS) entry which is preliminary data.</text>
</comment>
<dbReference type="AlphaFoldDB" id="A0A483Z980"/>
<dbReference type="EMBL" id="SDDS01000001">
    <property type="protein sequence ID" value="TCZ38087.1"/>
    <property type="molecule type" value="Genomic_DNA"/>
</dbReference>
<reference evidence="1" key="1">
    <citation type="submission" date="2019-01" db="EMBL/GenBank/DDBJ databases">
        <authorList>
            <person name="Lista F."/>
            <person name="Anselmo A."/>
        </authorList>
    </citation>
    <scope>NUCLEOTIDE SEQUENCE</scope>
    <source>
        <strain evidence="1">3R</strain>
    </source>
</reference>
<sequence>MASLSPSTTVAERVRGNRYQALHLPLCRAAAMPCPAYRRQTLIHRNINRLHRYPRPAQAQRRRARTAGAEPLLCRAAASPCPAYITQALILFNIKRLQ</sequence>
<accession>A0A483Z980</accession>
<evidence type="ECO:0000313" key="1">
    <source>
        <dbReference type="EMBL" id="TCZ38087.1"/>
    </source>
</evidence>
<proteinExistence type="predicted"/>